<keyword evidence="4" id="KW-0271">Exosome</keyword>
<comment type="caution">
    <text evidence="10">The sequence shown here is derived from an EMBL/GenBank/DDBJ whole genome shotgun (WGS) entry which is preliminary data.</text>
</comment>
<dbReference type="InterPro" id="IPR004088">
    <property type="entry name" value="KH_dom_type_1"/>
</dbReference>
<dbReference type="Gene3D" id="2.40.50.100">
    <property type="match status" value="1"/>
</dbReference>
<dbReference type="GO" id="GO:0004527">
    <property type="term" value="F:exonuclease activity"/>
    <property type="evidence" value="ECO:0007669"/>
    <property type="project" value="UniProtKB-KW"/>
</dbReference>
<evidence type="ECO:0000256" key="2">
    <source>
        <dbReference type="ARBA" id="ARBA00009155"/>
    </source>
</evidence>
<dbReference type="GO" id="GO:0071035">
    <property type="term" value="P:nuclear polyadenylation-dependent rRNA catabolic process"/>
    <property type="evidence" value="ECO:0007669"/>
    <property type="project" value="TreeGrafter"/>
</dbReference>
<feature type="domain" description="K Homology" evidence="8">
    <location>
        <begin position="193"/>
        <end position="235"/>
    </location>
</feature>
<dbReference type="InterPro" id="IPR036612">
    <property type="entry name" value="KH_dom_type_1_sf"/>
</dbReference>
<reference evidence="10 11" key="1">
    <citation type="submission" date="2015-12" db="EMBL/GenBank/DDBJ databases">
        <title>Dictyostelia acquired genes for synthesis and detection of signals that induce cell-type specialization by lateral gene transfer from prokaryotes.</title>
        <authorList>
            <person name="Gloeckner G."/>
            <person name="Schaap P."/>
        </authorList>
    </citation>
    <scope>NUCLEOTIDE SEQUENCE [LARGE SCALE GENOMIC DNA]</scope>
    <source>
        <strain evidence="10 11">TK</strain>
    </source>
</reference>
<dbReference type="InterPro" id="IPR048565">
    <property type="entry name" value="S1_RRP4"/>
</dbReference>
<keyword evidence="10" id="KW-0378">Hydrolase</keyword>
<sequence length="344" mass="39817">MNETNNPISEINIEIFSPQKRLKLRHIEKKNENEMEVDTDQDEIYKSRRLMIPGQSIAKEGEYLKGHGTFHFDGNLIASVCGNIERVNKLVSVRAFKSRYNGEIGDIIVGRITEIQGKRWKVDVNARQDYFLMLSAINLPGGIQRRRTSSDELQMRNLFVENDLVYAEVQQIMGDGSVAIHTRNLKYGKLQNGCFLKVPSNLMKRSKMHFHSLDECGVDVILGLNGYIWIADTEQQRKQQAFIQKHERENFDQPLVLPEDHKEITKESRERIARIKNSISLLAEGFMVIHPKSIMQVYKQSIKMALSAKDLLHPEYIRQITTYLSTLPLENDSNLDMHEYPEEQ</sequence>
<dbReference type="GO" id="GO:0034475">
    <property type="term" value="P:U4 snRNA 3'-end processing"/>
    <property type="evidence" value="ECO:0007669"/>
    <property type="project" value="TreeGrafter"/>
</dbReference>
<dbReference type="GO" id="GO:0000467">
    <property type="term" value="P:exonucleolytic trimming to generate mature 3'-end of 5.8S rRNA from tricistronic rRNA transcript (SSU-rRNA, 5.8S rRNA, LSU-rRNA)"/>
    <property type="evidence" value="ECO:0007669"/>
    <property type="project" value="TreeGrafter"/>
</dbReference>
<dbReference type="Pfam" id="PF15985">
    <property type="entry name" value="KH_6"/>
    <property type="match status" value="1"/>
</dbReference>
<feature type="domain" description="Exosome complex component N-terminal" evidence="7">
    <location>
        <begin position="51"/>
        <end position="87"/>
    </location>
</feature>
<dbReference type="GO" id="GO:0071038">
    <property type="term" value="P:TRAMP-dependent tRNA surveillance pathway"/>
    <property type="evidence" value="ECO:0007669"/>
    <property type="project" value="TreeGrafter"/>
</dbReference>
<dbReference type="InParanoid" id="A0A151ZFE5"/>
<dbReference type="PANTHER" id="PTHR21321:SF4">
    <property type="entry name" value="EXOSOME COMPLEX COMPONENT RRP4"/>
    <property type="match status" value="1"/>
</dbReference>
<evidence type="ECO:0000259" key="9">
    <source>
        <dbReference type="Pfam" id="PF21266"/>
    </source>
</evidence>
<evidence type="ECO:0000256" key="4">
    <source>
        <dbReference type="ARBA" id="ARBA00022835"/>
    </source>
</evidence>
<evidence type="ECO:0000313" key="11">
    <source>
        <dbReference type="Proteomes" id="UP000076078"/>
    </source>
</evidence>
<protein>
    <submittedName>
        <fullName evidence="10">Exosome complex exonuclease RRP4</fullName>
    </submittedName>
</protein>
<keyword evidence="10" id="KW-0540">Nuclease</keyword>
<dbReference type="CDD" id="cd22525">
    <property type="entry name" value="KH-I_Rrp4_eukar"/>
    <property type="match status" value="1"/>
</dbReference>
<evidence type="ECO:0000313" key="10">
    <source>
        <dbReference type="EMBL" id="KYQ92590.1"/>
    </source>
</evidence>
<keyword evidence="11" id="KW-1185">Reference proteome</keyword>
<name>A0A151ZFE5_TIELA</name>
<dbReference type="Pfam" id="PF21266">
    <property type="entry name" value="S1_RRP4"/>
    <property type="match status" value="1"/>
</dbReference>
<dbReference type="Gene3D" id="2.40.50.140">
    <property type="entry name" value="Nucleic acid-binding proteins"/>
    <property type="match status" value="1"/>
</dbReference>
<dbReference type="GO" id="GO:0071051">
    <property type="term" value="P:poly(A)-dependent snoRNA 3'-end processing"/>
    <property type="evidence" value="ECO:0007669"/>
    <property type="project" value="TreeGrafter"/>
</dbReference>
<dbReference type="OrthoDB" id="1650at2759"/>
<evidence type="ECO:0000256" key="6">
    <source>
        <dbReference type="ARBA" id="ARBA00023242"/>
    </source>
</evidence>
<accession>A0A151ZFE5</accession>
<evidence type="ECO:0000259" key="7">
    <source>
        <dbReference type="Pfam" id="PF14382"/>
    </source>
</evidence>
<dbReference type="PANTHER" id="PTHR21321">
    <property type="entry name" value="PNAS-3 RELATED"/>
    <property type="match status" value="1"/>
</dbReference>
<dbReference type="STRING" id="361077.A0A151ZFE5"/>
<dbReference type="SUPFAM" id="SSF110324">
    <property type="entry name" value="Ribosomal L27 protein-like"/>
    <property type="match status" value="1"/>
</dbReference>
<keyword evidence="3" id="KW-0698">rRNA processing</keyword>
<dbReference type="CDD" id="cd05789">
    <property type="entry name" value="S1_Rrp4"/>
    <property type="match status" value="1"/>
</dbReference>
<dbReference type="GO" id="GO:0000177">
    <property type="term" value="C:cytoplasmic exosome (RNase complex)"/>
    <property type="evidence" value="ECO:0007669"/>
    <property type="project" value="TreeGrafter"/>
</dbReference>
<dbReference type="EMBL" id="LODT01000029">
    <property type="protein sequence ID" value="KYQ92590.1"/>
    <property type="molecule type" value="Genomic_DNA"/>
</dbReference>
<dbReference type="GO" id="GO:0071034">
    <property type="term" value="P:CUT catabolic process"/>
    <property type="evidence" value="ECO:0007669"/>
    <property type="project" value="TreeGrafter"/>
</dbReference>
<dbReference type="InterPro" id="IPR025721">
    <property type="entry name" value="Exosome_cplx_N_dom"/>
</dbReference>
<keyword evidence="5" id="KW-0694">RNA-binding</keyword>
<dbReference type="Proteomes" id="UP000076078">
    <property type="component" value="Unassembled WGS sequence"/>
</dbReference>
<dbReference type="InterPro" id="IPR012340">
    <property type="entry name" value="NA-bd_OB-fold"/>
</dbReference>
<gene>
    <name evidence="10" type="ORF">DLAC_06582</name>
</gene>
<proteinExistence type="inferred from homology"/>
<dbReference type="InterPro" id="IPR026699">
    <property type="entry name" value="Exosome_RNA_bind1/RRP40/RRP4"/>
</dbReference>
<dbReference type="GO" id="GO:0000176">
    <property type="term" value="C:nuclear exosome (RNase complex)"/>
    <property type="evidence" value="ECO:0007669"/>
    <property type="project" value="TreeGrafter"/>
</dbReference>
<dbReference type="OMA" id="GVNGFIW"/>
<evidence type="ECO:0000256" key="1">
    <source>
        <dbReference type="ARBA" id="ARBA00004123"/>
    </source>
</evidence>
<evidence type="ECO:0000256" key="3">
    <source>
        <dbReference type="ARBA" id="ARBA00022552"/>
    </source>
</evidence>
<evidence type="ECO:0000256" key="5">
    <source>
        <dbReference type="ARBA" id="ARBA00022884"/>
    </source>
</evidence>
<comment type="similarity">
    <text evidence="2">Belongs to the RRP4 family.</text>
</comment>
<keyword evidence="10" id="KW-0269">Exonuclease</keyword>
<dbReference type="FunFam" id="2.40.50.140:FF:000038">
    <property type="entry name" value="Exosome complex component RRP4"/>
    <property type="match status" value="1"/>
</dbReference>
<feature type="domain" description="RRP4 S1" evidence="9">
    <location>
        <begin position="99"/>
        <end position="171"/>
    </location>
</feature>
<keyword evidence="6" id="KW-0539">Nucleus</keyword>
<dbReference type="FunCoup" id="A0A151ZFE5">
    <property type="interactions" value="934"/>
</dbReference>
<comment type="subcellular location">
    <subcellularLocation>
        <location evidence="1">Nucleus</location>
    </subcellularLocation>
</comment>
<evidence type="ECO:0000259" key="8">
    <source>
        <dbReference type="Pfam" id="PF15985"/>
    </source>
</evidence>
<dbReference type="SUPFAM" id="SSF54791">
    <property type="entry name" value="Eukaryotic type KH-domain (KH-domain type I)"/>
    <property type="match status" value="1"/>
</dbReference>
<dbReference type="Pfam" id="PF14382">
    <property type="entry name" value="ECR1_N"/>
    <property type="match status" value="1"/>
</dbReference>
<dbReference type="GO" id="GO:0003723">
    <property type="term" value="F:RNA binding"/>
    <property type="evidence" value="ECO:0007669"/>
    <property type="project" value="UniProtKB-KW"/>
</dbReference>
<dbReference type="AlphaFoldDB" id="A0A151ZFE5"/>
<organism evidence="10 11">
    <name type="scientific">Tieghemostelium lacteum</name>
    <name type="common">Slime mold</name>
    <name type="synonym">Dictyostelium lacteum</name>
    <dbReference type="NCBI Taxonomy" id="361077"/>
    <lineage>
        <taxon>Eukaryota</taxon>
        <taxon>Amoebozoa</taxon>
        <taxon>Evosea</taxon>
        <taxon>Eumycetozoa</taxon>
        <taxon>Dictyostelia</taxon>
        <taxon>Dictyosteliales</taxon>
        <taxon>Raperosteliaceae</taxon>
        <taxon>Tieghemostelium</taxon>
    </lineage>
</organism>
<dbReference type="SUPFAM" id="SSF50249">
    <property type="entry name" value="Nucleic acid-binding proteins"/>
    <property type="match status" value="1"/>
</dbReference>